<proteinExistence type="predicted"/>
<dbReference type="eggNOG" id="COG5433">
    <property type="taxonomic scope" value="Bacteria"/>
</dbReference>
<dbReference type="EMBL" id="GL890922">
    <property type="protein sequence ID" value="EGJ32451.1"/>
    <property type="molecule type" value="Genomic_DNA"/>
</dbReference>
<gene>
    <name evidence="1" type="ORF">LYNGBM3L_17680</name>
</gene>
<name>F4XSI1_9CYAN</name>
<accession>F4XSI1</accession>
<reference evidence="1 2" key="1">
    <citation type="journal article" date="2011" name="Proc. Natl. Acad. Sci. U.S.A.">
        <title>Genomic insights into the physiology and ecology of the marine filamentous cyanobacterium Lyngbya majuscula.</title>
        <authorList>
            <person name="Jones A.C."/>
            <person name="Monroe E.A."/>
            <person name="Podell S."/>
            <person name="Hess W.R."/>
            <person name="Klages S."/>
            <person name="Esquenazi E."/>
            <person name="Niessen S."/>
            <person name="Hoover H."/>
            <person name="Rothmann M."/>
            <person name="Lasken R.S."/>
            <person name="Yates J.R.III."/>
            <person name="Reinhardt R."/>
            <person name="Kube M."/>
            <person name="Burkart M.D."/>
            <person name="Allen E.E."/>
            <person name="Dorrestein P.C."/>
            <person name="Gerwick W.H."/>
            <person name="Gerwick L."/>
        </authorList>
    </citation>
    <scope>NUCLEOTIDE SEQUENCE [LARGE SCALE GENOMIC DNA]</scope>
    <source>
        <strain evidence="1 2">3L</strain>
    </source>
</reference>
<dbReference type="HOGENOM" id="CLU_2494477_0_0_3"/>
<dbReference type="Proteomes" id="UP000003959">
    <property type="component" value="Unassembled WGS sequence"/>
</dbReference>
<evidence type="ECO:0000313" key="1">
    <source>
        <dbReference type="EMBL" id="EGJ32451.1"/>
    </source>
</evidence>
<keyword evidence="2" id="KW-1185">Reference proteome</keyword>
<sequence>MCDLVTQGEDASRIRMHQLPQIFAVARNFALNIYRSHDFSNMAQAQRRCQFGLDTLKHIFRNVIALGTFLLGFRRELRSFGTANKI</sequence>
<evidence type="ECO:0000313" key="2">
    <source>
        <dbReference type="Proteomes" id="UP000003959"/>
    </source>
</evidence>
<dbReference type="AlphaFoldDB" id="F4XSI1"/>
<protein>
    <submittedName>
        <fullName evidence="1">Uncharacterized protein</fullName>
    </submittedName>
</protein>
<organism evidence="1 2">
    <name type="scientific">Moorena producens 3L</name>
    <dbReference type="NCBI Taxonomy" id="489825"/>
    <lineage>
        <taxon>Bacteria</taxon>
        <taxon>Bacillati</taxon>
        <taxon>Cyanobacteriota</taxon>
        <taxon>Cyanophyceae</taxon>
        <taxon>Coleofasciculales</taxon>
        <taxon>Coleofasciculaceae</taxon>
        <taxon>Moorena</taxon>
    </lineage>
</organism>